<dbReference type="InterPro" id="IPR004358">
    <property type="entry name" value="Sig_transdc_His_kin-like_C"/>
</dbReference>
<dbReference type="Gene3D" id="1.10.287.130">
    <property type="match status" value="1"/>
</dbReference>
<keyword evidence="6" id="KW-0812">Transmembrane</keyword>
<dbReference type="PROSITE" id="PS50109">
    <property type="entry name" value="HIS_KIN"/>
    <property type="match status" value="1"/>
</dbReference>
<evidence type="ECO:0000256" key="1">
    <source>
        <dbReference type="ARBA" id="ARBA00000085"/>
    </source>
</evidence>
<sequence>MEKILRKQASKPDVRRVGRGLAMKLVDELVPPTRNPYVNTSEENKKRATNGLVRACATTAAGFGFIALLGWILEFPLLTSLGPGWIPMAPSTALLFLLFGAAVFFCAGTPLGRGAYRIGMAIGSAGALVALLLLVLSLLGMALPAERLGFAIAQTLNGAPVGHMSPLTALCFVLAGGSLLASLGSSPDRPWKATTGFVLACLVILASTVFLLSYLFGTPVLYGGKFIPPALTTSLAFAALGAGLYLLTALRSGAAGEGDAASQRASRSVVLVMMFVAAGLIAAGYLYFQRHDQDVRRDAEQKLTAIAELKRSELVAYRKERLADASIFSRNADFAALVQRALDHPGDAQARAGLRAWLDKFAANPHYDRVVLLDAQGAVRMSAPDSSVPISATVARRAAELLRSGEVGLQDFYRNEHDQRIYLTLLVPIVEASASRRALGTLLLQMDPATYLYPYIRRWPVPDRSSETLLVRRDGDDVLFLNELRFRDNTALSLRIPASNTETPSVMAVLGREGIVAGADYRGVPVLASVLKVPDSPWLLVAKTDIAEVLAPGQEVLWLTTGLVAVLLLGGIAVVALISRQQRALAAEVAARRRALAITARDLARSNADLEQFAYVASHDLQEPLRMVVGYVQLLDKRLAGKLDADTREFMAFAVDGALRMQALIQGILAYSRVSTRGATLDPVDSAAALKGALDLLATRIAETGAEIDAQPLPRVMADRTQLAQLFQNLIGNALKFCKDRAPRVRVAAAREAGWWRFSVTDNGIGIAPEYRAQLFVIFKRLHTRREYPGTGIGLAICKRIVERHGGDIGIESAPDGGALFWFTLPEEKIQEAGGRRQ</sequence>
<dbReference type="SMART" id="SM00388">
    <property type="entry name" value="HisKA"/>
    <property type="match status" value="1"/>
</dbReference>
<feature type="transmembrane region" description="Helical" evidence="6">
    <location>
        <begin position="52"/>
        <end position="73"/>
    </location>
</feature>
<evidence type="ECO:0000256" key="3">
    <source>
        <dbReference type="ARBA" id="ARBA00022553"/>
    </source>
</evidence>
<dbReference type="Proteomes" id="UP000241436">
    <property type="component" value="Unassembled WGS sequence"/>
</dbReference>
<dbReference type="PANTHER" id="PTHR43304">
    <property type="entry name" value="PHYTOCHROME-LIKE PROTEIN CPH1"/>
    <property type="match status" value="1"/>
</dbReference>
<evidence type="ECO:0000313" key="9">
    <source>
        <dbReference type="Proteomes" id="UP000241436"/>
    </source>
</evidence>
<dbReference type="InterPro" id="IPR003661">
    <property type="entry name" value="HisK_dim/P_dom"/>
</dbReference>
<evidence type="ECO:0000256" key="2">
    <source>
        <dbReference type="ARBA" id="ARBA00012438"/>
    </source>
</evidence>
<evidence type="ECO:0000313" key="8">
    <source>
        <dbReference type="EMBL" id="PTL35313.1"/>
    </source>
</evidence>
<keyword evidence="6" id="KW-0472">Membrane</keyword>
<dbReference type="Pfam" id="PF02518">
    <property type="entry name" value="HATPase_c"/>
    <property type="match status" value="1"/>
</dbReference>
<keyword evidence="5" id="KW-0418">Kinase</keyword>
<dbReference type="OrthoDB" id="9789782at2"/>
<dbReference type="EC" id="2.7.13.3" evidence="2"/>
<name>A0A2T4TW34_9BACT</name>
<proteinExistence type="predicted"/>
<dbReference type="SUPFAM" id="SSF47384">
    <property type="entry name" value="Homodimeric domain of signal transducing histidine kinase"/>
    <property type="match status" value="1"/>
</dbReference>
<dbReference type="SUPFAM" id="SSF55874">
    <property type="entry name" value="ATPase domain of HSP90 chaperone/DNA topoisomerase II/histidine kinase"/>
    <property type="match status" value="1"/>
</dbReference>
<dbReference type="Pfam" id="PF00512">
    <property type="entry name" value="HisKA"/>
    <property type="match status" value="1"/>
</dbReference>
<keyword evidence="4" id="KW-0808">Transferase</keyword>
<keyword evidence="6" id="KW-1133">Transmembrane helix</keyword>
<dbReference type="PANTHER" id="PTHR43304:SF1">
    <property type="entry name" value="PAC DOMAIN-CONTAINING PROTEIN"/>
    <property type="match status" value="1"/>
</dbReference>
<comment type="caution">
    <text evidence="8">The sequence shown here is derived from an EMBL/GenBank/DDBJ whole genome shotgun (WGS) entry which is preliminary data.</text>
</comment>
<feature type="domain" description="Histidine kinase" evidence="7">
    <location>
        <begin position="616"/>
        <end position="829"/>
    </location>
</feature>
<dbReference type="PRINTS" id="PR00344">
    <property type="entry name" value="BCTRLSENSOR"/>
</dbReference>
<dbReference type="InterPro" id="IPR003594">
    <property type="entry name" value="HATPase_dom"/>
</dbReference>
<dbReference type="GO" id="GO:0000155">
    <property type="term" value="F:phosphorelay sensor kinase activity"/>
    <property type="evidence" value="ECO:0007669"/>
    <property type="project" value="InterPro"/>
</dbReference>
<gene>
    <name evidence="8" type="ORF">CLG94_10425</name>
</gene>
<keyword evidence="3" id="KW-0597">Phosphoprotein</keyword>
<evidence type="ECO:0000256" key="4">
    <source>
        <dbReference type="ARBA" id="ARBA00022679"/>
    </source>
</evidence>
<reference evidence="8 9" key="1">
    <citation type="submission" date="2017-09" db="EMBL/GenBank/DDBJ databases">
        <title>Bloom of a denitrifying methanotroph, Candidatus Methylomirabilis limnetica, in a deep stratified lake.</title>
        <authorList>
            <person name="Graf J.S."/>
            <person name="Marchant H.K."/>
            <person name="Tienken D."/>
            <person name="Hach P.F."/>
            <person name="Brand A."/>
            <person name="Schubert C.J."/>
            <person name="Kuypers M.M."/>
            <person name="Milucka J."/>
        </authorList>
    </citation>
    <scope>NUCLEOTIDE SEQUENCE [LARGE SCALE GENOMIC DNA]</scope>
    <source>
        <strain evidence="8 9">Zug</strain>
    </source>
</reference>
<dbReference type="InterPro" id="IPR052162">
    <property type="entry name" value="Sensor_kinase/Photoreceptor"/>
</dbReference>
<dbReference type="InterPro" id="IPR036890">
    <property type="entry name" value="HATPase_C_sf"/>
</dbReference>
<dbReference type="InterPro" id="IPR005467">
    <property type="entry name" value="His_kinase_dom"/>
</dbReference>
<feature type="transmembrane region" description="Helical" evidence="6">
    <location>
        <begin position="163"/>
        <end position="183"/>
    </location>
</feature>
<dbReference type="CDD" id="cd00082">
    <property type="entry name" value="HisKA"/>
    <property type="match status" value="1"/>
</dbReference>
<dbReference type="EMBL" id="NVQC01000026">
    <property type="protein sequence ID" value="PTL35313.1"/>
    <property type="molecule type" value="Genomic_DNA"/>
</dbReference>
<dbReference type="SMART" id="SM00387">
    <property type="entry name" value="HATPase_c"/>
    <property type="match status" value="1"/>
</dbReference>
<feature type="transmembrane region" description="Helical" evidence="6">
    <location>
        <begin position="268"/>
        <end position="288"/>
    </location>
</feature>
<feature type="transmembrane region" description="Helical" evidence="6">
    <location>
        <begin position="556"/>
        <end position="578"/>
    </location>
</feature>
<organism evidence="8 9">
    <name type="scientific">Candidatus Methylomirabilis limnetica</name>
    <dbReference type="NCBI Taxonomy" id="2033718"/>
    <lineage>
        <taxon>Bacteria</taxon>
        <taxon>Candidatus Methylomirabilota</taxon>
        <taxon>Candidatus Methylomirabilia</taxon>
        <taxon>Candidatus Methylomirabilales</taxon>
        <taxon>Candidatus Methylomirabilaceae</taxon>
        <taxon>Candidatus Methylomirabilis</taxon>
    </lineage>
</organism>
<dbReference type="Gene3D" id="3.30.565.10">
    <property type="entry name" value="Histidine kinase-like ATPase, C-terminal domain"/>
    <property type="match status" value="1"/>
</dbReference>
<accession>A0A2T4TW34</accession>
<reference evidence="9" key="2">
    <citation type="journal article" date="2018" name="Environ. Microbiol.">
        <title>Bloom of a denitrifying methanotroph, 'Candidatus Methylomirabilis limnetica', in a deep stratified lake.</title>
        <authorList>
            <person name="Graf J.S."/>
            <person name="Mayr M.J."/>
            <person name="Marchant H.K."/>
            <person name="Tienken D."/>
            <person name="Hach P.F."/>
            <person name="Brand A."/>
            <person name="Schubert C.J."/>
            <person name="Kuypers M.M."/>
            <person name="Milucka J."/>
        </authorList>
    </citation>
    <scope>NUCLEOTIDE SEQUENCE [LARGE SCALE GENOMIC DNA]</scope>
    <source>
        <strain evidence="9">Zug</strain>
    </source>
</reference>
<dbReference type="InterPro" id="IPR036097">
    <property type="entry name" value="HisK_dim/P_sf"/>
</dbReference>
<feature type="transmembrane region" description="Helical" evidence="6">
    <location>
        <begin position="226"/>
        <end position="247"/>
    </location>
</feature>
<keyword evidence="9" id="KW-1185">Reference proteome</keyword>
<comment type="catalytic activity">
    <reaction evidence="1">
        <text>ATP + protein L-histidine = ADP + protein N-phospho-L-histidine.</text>
        <dbReference type="EC" id="2.7.13.3"/>
    </reaction>
</comment>
<dbReference type="AlphaFoldDB" id="A0A2T4TW34"/>
<evidence type="ECO:0000256" key="5">
    <source>
        <dbReference type="ARBA" id="ARBA00022777"/>
    </source>
</evidence>
<dbReference type="RefSeq" id="WP_107563325.1">
    <property type="nucleotide sequence ID" value="NZ_NVQC01000026.1"/>
</dbReference>
<evidence type="ECO:0000256" key="6">
    <source>
        <dbReference type="SAM" id="Phobius"/>
    </source>
</evidence>
<dbReference type="FunFam" id="3.30.565.10:FF:000006">
    <property type="entry name" value="Sensor histidine kinase WalK"/>
    <property type="match status" value="1"/>
</dbReference>
<feature type="transmembrane region" description="Helical" evidence="6">
    <location>
        <begin position="118"/>
        <end position="143"/>
    </location>
</feature>
<feature type="transmembrane region" description="Helical" evidence="6">
    <location>
        <begin position="195"/>
        <end position="214"/>
    </location>
</feature>
<evidence type="ECO:0000259" key="7">
    <source>
        <dbReference type="PROSITE" id="PS50109"/>
    </source>
</evidence>
<protein>
    <recommendedName>
        <fullName evidence="2">histidine kinase</fullName>
        <ecNumber evidence="2">2.7.13.3</ecNumber>
    </recommendedName>
</protein>
<feature type="transmembrane region" description="Helical" evidence="6">
    <location>
        <begin position="85"/>
        <end position="106"/>
    </location>
</feature>